<feature type="transmembrane region" description="Helical" evidence="1">
    <location>
        <begin position="197"/>
        <end position="216"/>
    </location>
</feature>
<keyword evidence="1" id="KW-0812">Transmembrane</keyword>
<comment type="caution">
    <text evidence="2">The sequence shown here is derived from an EMBL/GenBank/DDBJ whole genome shotgun (WGS) entry which is preliminary data.</text>
</comment>
<sequence>MAMKGLEGDRRVRGVSGALVWSVGRTVPWRALGAGAVVGLLLVWLPRLADGPPDPWLVLNLLRGAALAFALGLAFLLDDPARHLTVPVTTRRWVRTGLRVAWVAPVAVLWWTAALALVPEEIRPPVGALTLEAGATAALALAAAATAVRFADEPEPGPSVAASILTTAILAGLLLPHRWALFVSPDDPRWEAAHERWAVVLAAAVLVWGLCGPEPLRRGHVLRRHPRGAVPGSP</sequence>
<keyword evidence="1" id="KW-1133">Transmembrane helix</keyword>
<feature type="transmembrane region" description="Helical" evidence="1">
    <location>
        <begin position="57"/>
        <end position="77"/>
    </location>
</feature>
<evidence type="ECO:0000313" key="3">
    <source>
        <dbReference type="Proteomes" id="UP001500456"/>
    </source>
</evidence>
<organism evidence="2 3">
    <name type="scientific">Streptomyces plumbiresistens</name>
    <dbReference type="NCBI Taxonomy" id="511811"/>
    <lineage>
        <taxon>Bacteria</taxon>
        <taxon>Bacillati</taxon>
        <taxon>Actinomycetota</taxon>
        <taxon>Actinomycetes</taxon>
        <taxon>Kitasatosporales</taxon>
        <taxon>Streptomycetaceae</taxon>
        <taxon>Streptomyces</taxon>
    </lineage>
</organism>
<keyword evidence="1" id="KW-0472">Membrane</keyword>
<keyword evidence="3" id="KW-1185">Reference proteome</keyword>
<protein>
    <submittedName>
        <fullName evidence="2">ABC transporter</fullName>
    </submittedName>
</protein>
<reference evidence="3" key="1">
    <citation type="journal article" date="2019" name="Int. J. Syst. Evol. Microbiol.">
        <title>The Global Catalogue of Microorganisms (GCM) 10K type strain sequencing project: providing services to taxonomists for standard genome sequencing and annotation.</title>
        <authorList>
            <consortium name="The Broad Institute Genomics Platform"/>
            <consortium name="The Broad Institute Genome Sequencing Center for Infectious Disease"/>
            <person name="Wu L."/>
            <person name="Ma J."/>
        </authorList>
    </citation>
    <scope>NUCLEOTIDE SEQUENCE [LARGE SCALE GENOMIC DNA]</scope>
    <source>
        <strain evidence="3">JCM 16924</strain>
    </source>
</reference>
<gene>
    <name evidence="2" type="ORF">GCM10022232_12970</name>
</gene>
<feature type="transmembrane region" description="Helical" evidence="1">
    <location>
        <begin position="27"/>
        <end position="45"/>
    </location>
</feature>
<accession>A0ABP7QGD5</accession>
<feature type="transmembrane region" description="Helical" evidence="1">
    <location>
        <begin position="98"/>
        <end position="117"/>
    </location>
</feature>
<proteinExistence type="predicted"/>
<dbReference type="EMBL" id="BAAAZX010000002">
    <property type="protein sequence ID" value="GAA3982115.1"/>
    <property type="molecule type" value="Genomic_DNA"/>
</dbReference>
<evidence type="ECO:0000313" key="2">
    <source>
        <dbReference type="EMBL" id="GAA3982115.1"/>
    </source>
</evidence>
<feature type="transmembrane region" description="Helical" evidence="1">
    <location>
        <begin position="129"/>
        <end position="148"/>
    </location>
</feature>
<name>A0ABP7QGD5_9ACTN</name>
<evidence type="ECO:0000256" key="1">
    <source>
        <dbReference type="SAM" id="Phobius"/>
    </source>
</evidence>
<dbReference type="Proteomes" id="UP001500456">
    <property type="component" value="Unassembled WGS sequence"/>
</dbReference>
<feature type="transmembrane region" description="Helical" evidence="1">
    <location>
        <begin position="160"/>
        <end position="177"/>
    </location>
</feature>